<proteinExistence type="inferred from homology"/>
<dbReference type="InterPro" id="IPR023213">
    <property type="entry name" value="CAT-like_dom_sf"/>
</dbReference>
<dbReference type="EMBL" id="CM017328">
    <property type="protein sequence ID" value="KAE8123963.1"/>
    <property type="molecule type" value="Genomic_DNA"/>
</dbReference>
<sequence length="434" mass="48818">MAMNVEIVTREIVKPSSPTPHHLRNFKLSFLDQIAPPSYTSIIFFYDSKQDDLNGDEFERSSSLKKSLAETLSRFYPLAGTLVYEDFSIDCNDEGVDYIQARAPCKLSEVVEKPSGKVLNMLLPFDPYTNFTELGKKVLLAVQYNIFECGGVAVGVIFLHKIVDGTSVTTIVNAWAGTSRGAIEIINPSFDAAIHFPPRDKPGFMMAQSRLEEKIVTRRFVFEKSSIDSLKKEASVAFGPKERGPSRVEAVSTFIWSRFMAIARANSAKETKIFRANHAVNLRERMVPKLSEHSIGNLWSVARTASPVEAEKDYPSLLRQVRNAIMEVNDDYVKKLQEGRLDFLKNASEKQSNGEIEFCYFTSWCRFPVYEADFGWGKPTWVCSPSRPCKNVVVMMSTKDGDGIETWVNMTEEDMAIFQHDPELLSFATSAAGE</sequence>
<dbReference type="PANTHER" id="PTHR31623:SF25">
    <property type="entry name" value="VINORINE SYNTHASE-LIKE"/>
    <property type="match status" value="1"/>
</dbReference>
<dbReference type="Gene3D" id="3.30.559.10">
    <property type="entry name" value="Chloramphenicol acetyltransferase-like domain"/>
    <property type="match status" value="2"/>
</dbReference>
<evidence type="ECO:0000256" key="3">
    <source>
        <dbReference type="ARBA" id="ARBA00023315"/>
    </source>
</evidence>
<dbReference type="Pfam" id="PF02458">
    <property type="entry name" value="Transferase"/>
    <property type="match status" value="1"/>
</dbReference>
<name>A0A5N6RRY0_9ROSI</name>
<keyword evidence="2" id="KW-0808">Transferase</keyword>
<evidence type="ECO:0000256" key="1">
    <source>
        <dbReference type="ARBA" id="ARBA00009861"/>
    </source>
</evidence>
<dbReference type="PANTHER" id="PTHR31623">
    <property type="entry name" value="F21J9.9"/>
    <property type="match status" value="1"/>
</dbReference>
<protein>
    <submittedName>
        <fullName evidence="4">Uncharacterized protein</fullName>
    </submittedName>
</protein>
<gene>
    <name evidence="4" type="ORF">FH972_018876</name>
</gene>
<reference evidence="4 5" key="1">
    <citation type="submission" date="2019-06" db="EMBL/GenBank/DDBJ databases">
        <title>A chromosomal-level reference genome of Carpinus fangiana (Coryloideae, Betulaceae).</title>
        <authorList>
            <person name="Yang X."/>
            <person name="Wang Z."/>
            <person name="Zhang L."/>
            <person name="Hao G."/>
            <person name="Liu J."/>
            <person name="Yang Y."/>
        </authorList>
    </citation>
    <scope>NUCLEOTIDE SEQUENCE [LARGE SCALE GENOMIC DNA]</scope>
    <source>
        <strain evidence="4">Cfa_2016G</strain>
        <tissue evidence="4">Leaf</tissue>
    </source>
</reference>
<evidence type="ECO:0000256" key="2">
    <source>
        <dbReference type="ARBA" id="ARBA00022679"/>
    </source>
</evidence>
<dbReference type="GO" id="GO:0016746">
    <property type="term" value="F:acyltransferase activity"/>
    <property type="evidence" value="ECO:0007669"/>
    <property type="project" value="UniProtKB-KW"/>
</dbReference>
<dbReference type="Proteomes" id="UP000327013">
    <property type="component" value="Chromosome 8"/>
</dbReference>
<keyword evidence="3" id="KW-0012">Acyltransferase</keyword>
<evidence type="ECO:0000313" key="5">
    <source>
        <dbReference type="Proteomes" id="UP000327013"/>
    </source>
</evidence>
<organism evidence="4 5">
    <name type="scientific">Carpinus fangiana</name>
    <dbReference type="NCBI Taxonomy" id="176857"/>
    <lineage>
        <taxon>Eukaryota</taxon>
        <taxon>Viridiplantae</taxon>
        <taxon>Streptophyta</taxon>
        <taxon>Embryophyta</taxon>
        <taxon>Tracheophyta</taxon>
        <taxon>Spermatophyta</taxon>
        <taxon>Magnoliopsida</taxon>
        <taxon>eudicotyledons</taxon>
        <taxon>Gunneridae</taxon>
        <taxon>Pentapetalae</taxon>
        <taxon>rosids</taxon>
        <taxon>fabids</taxon>
        <taxon>Fagales</taxon>
        <taxon>Betulaceae</taxon>
        <taxon>Carpinus</taxon>
    </lineage>
</organism>
<comment type="similarity">
    <text evidence="1">Belongs to the plant acyltransferase family.</text>
</comment>
<evidence type="ECO:0000313" key="4">
    <source>
        <dbReference type="EMBL" id="KAE8123963.1"/>
    </source>
</evidence>
<dbReference type="AlphaFoldDB" id="A0A5N6RRY0"/>
<dbReference type="OrthoDB" id="671439at2759"/>
<keyword evidence="5" id="KW-1185">Reference proteome</keyword>
<accession>A0A5N6RRY0</accession>